<keyword evidence="3" id="KW-1185">Reference proteome</keyword>
<evidence type="ECO:0000313" key="3">
    <source>
        <dbReference type="Proteomes" id="UP000765509"/>
    </source>
</evidence>
<organism evidence="2 3">
    <name type="scientific">Austropuccinia psidii MF-1</name>
    <dbReference type="NCBI Taxonomy" id="1389203"/>
    <lineage>
        <taxon>Eukaryota</taxon>
        <taxon>Fungi</taxon>
        <taxon>Dikarya</taxon>
        <taxon>Basidiomycota</taxon>
        <taxon>Pucciniomycotina</taxon>
        <taxon>Pucciniomycetes</taxon>
        <taxon>Pucciniales</taxon>
        <taxon>Sphaerophragmiaceae</taxon>
        <taxon>Austropuccinia</taxon>
    </lineage>
</organism>
<reference evidence="2" key="1">
    <citation type="submission" date="2021-03" db="EMBL/GenBank/DDBJ databases">
        <title>Draft genome sequence of rust myrtle Austropuccinia psidii MF-1, a brazilian biotype.</title>
        <authorList>
            <person name="Quecine M.C."/>
            <person name="Pachon D.M.R."/>
            <person name="Bonatelli M.L."/>
            <person name="Correr F.H."/>
            <person name="Franceschini L.M."/>
            <person name="Leite T.F."/>
            <person name="Margarido G.R.A."/>
            <person name="Almeida C.A."/>
            <person name="Ferrarezi J.A."/>
            <person name="Labate C.A."/>
        </authorList>
    </citation>
    <scope>NUCLEOTIDE SEQUENCE</scope>
    <source>
        <strain evidence="2">MF-1</strain>
    </source>
</reference>
<dbReference type="OrthoDB" id="7691805at2759"/>
<sequence>MIADMGRTILLGSKLPKSFWTHAFMWAAYTNNMLPNLHTGQKTPTEILFKIKPQLDWMRIFGETAFIHVPQENCRKLDDRTVKENVVMHLPNSKGWLFYIPDQAKFVSSAWATFPESSSSIKTLVCPATYTASKGAINFLLNKLTLGYFYAEHMVEAQDIAFSCIANKFLLPPKPYTEAMKRPHRMVWQQSINQEMEKMKNHTVFEIGPLPANTKPTGGGWVFVKKVASSVKILQLYQW</sequence>
<dbReference type="InterPro" id="IPR039537">
    <property type="entry name" value="Retrotran_Ty1/copia-like"/>
</dbReference>
<proteinExistence type="predicted"/>
<dbReference type="Proteomes" id="UP000765509">
    <property type="component" value="Unassembled WGS sequence"/>
</dbReference>
<accession>A0A9Q3J209</accession>
<evidence type="ECO:0000313" key="2">
    <source>
        <dbReference type="EMBL" id="MBW0553885.1"/>
    </source>
</evidence>
<comment type="caution">
    <text evidence="2">The sequence shown here is derived from an EMBL/GenBank/DDBJ whole genome shotgun (WGS) entry which is preliminary data.</text>
</comment>
<evidence type="ECO:0000259" key="1">
    <source>
        <dbReference type="Pfam" id="PF25597"/>
    </source>
</evidence>
<dbReference type="EMBL" id="AVOT02060399">
    <property type="protein sequence ID" value="MBW0553885.1"/>
    <property type="molecule type" value="Genomic_DNA"/>
</dbReference>
<protein>
    <recommendedName>
        <fullName evidence="1">Retroviral polymerase SH3-like domain-containing protein</fullName>
    </recommendedName>
</protein>
<dbReference type="InterPro" id="IPR057670">
    <property type="entry name" value="SH3_retrovirus"/>
</dbReference>
<dbReference type="PANTHER" id="PTHR42648">
    <property type="entry name" value="TRANSPOSASE, PUTATIVE-RELATED"/>
    <property type="match status" value="1"/>
</dbReference>
<name>A0A9Q3J209_9BASI</name>
<feature type="domain" description="Retroviral polymerase SH3-like" evidence="1">
    <location>
        <begin position="64"/>
        <end position="118"/>
    </location>
</feature>
<dbReference type="Pfam" id="PF25597">
    <property type="entry name" value="SH3_retrovirus"/>
    <property type="match status" value="1"/>
</dbReference>
<dbReference type="PANTHER" id="PTHR42648:SF28">
    <property type="entry name" value="TRANSPOSON-ENCODED PROTEIN WITH RIBONUCLEASE H-LIKE AND RETROVIRUS ZINC FINGER-LIKE DOMAINS"/>
    <property type="match status" value="1"/>
</dbReference>
<gene>
    <name evidence="2" type="ORF">O181_093600</name>
</gene>
<dbReference type="AlphaFoldDB" id="A0A9Q3J209"/>